<evidence type="ECO:0000256" key="2">
    <source>
        <dbReference type="ARBA" id="ARBA00023043"/>
    </source>
</evidence>
<protein>
    <recommendedName>
        <fullName evidence="5">Nephrocystin 3-like N-terminal domain-containing protein</fullName>
    </recommendedName>
</protein>
<dbReference type="InterPro" id="IPR056884">
    <property type="entry name" value="NPHP3-like_N"/>
</dbReference>
<feature type="repeat" description="ANK" evidence="3">
    <location>
        <begin position="1172"/>
        <end position="1204"/>
    </location>
</feature>
<proteinExistence type="predicted"/>
<feature type="repeat" description="ANK" evidence="3">
    <location>
        <begin position="1549"/>
        <end position="1581"/>
    </location>
</feature>
<dbReference type="PRINTS" id="PR01415">
    <property type="entry name" value="ANKYRIN"/>
</dbReference>
<dbReference type="EMBL" id="JAFEKC020000002">
    <property type="protein sequence ID" value="KAK0516569.1"/>
    <property type="molecule type" value="Genomic_DNA"/>
</dbReference>
<feature type="repeat" description="ANK" evidence="3">
    <location>
        <begin position="1582"/>
        <end position="1614"/>
    </location>
</feature>
<evidence type="ECO:0000259" key="5">
    <source>
        <dbReference type="Pfam" id="PF24883"/>
    </source>
</evidence>
<comment type="caution">
    <text evidence="6">The sequence shown here is derived from an EMBL/GenBank/DDBJ whole genome shotgun (WGS) entry which is preliminary data.</text>
</comment>
<dbReference type="SUPFAM" id="SSF53474">
    <property type="entry name" value="alpha/beta-Hydrolases"/>
    <property type="match status" value="1"/>
</dbReference>
<feature type="repeat" description="ANK" evidence="3">
    <location>
        <begin position="1482"/>
        <end position="1514"/>
    </location>
</feature>
<feature type="domain" description="Nephrocystin 3-like N-terminal" evidence="5">
    <location>
        <begin position="492"/>
        <end position="563"/>
    </location>
</feature>
<dbReference type="Gene3D" id="3.40.50.1820">
    <property type="entry name" value="alpha/beta hydrolase"/>
    <property type="match status" value="1"/>
</dbReference>
<dbReference type="InterPro" id="IPR029058">
    <property type="entry name" value="AB_hydrolase_fold"/>
</dbReference>
<feature type="domain" description="Nephrocystin 3-like N-terminal" evidence="5">
    <location>
        <begin position="588"/>
        <end position="691"/>
    </location>
</feature>
<dbReference type="Proteomes" id="UP001166286">
    <property type="component" value="Unassembled WGS sequence"/>
</dbReference>
<dbReference type="PROSITE" id="PS50297">
    <property type="entry name" value="ANK_REP_REGION"/>
    <property type="match status" value="7"/>
</dbReference>
<accession>A0AA39V7K3</accession>
<evidence type="ECO:0000256" key="3">
    <source>
        <dbReference type="PROSITE-ProRule" id="PRU00023"/>
    </source>
</evidence>
<feature type="repeat" description="ANK" evidence="3">
    <location>
        <begin position="1238"/>
        <end position="1266"/>
    </location>
</feature>
<dbReference type="SMART" id="SM00248">
    <property type="entry name" value="ANK"/>
    <property type="match status" value="15"/>
</dbReference>
<evidence type="ECO:0000313" key="6">
    <source>
        <dbReference type="EMBL" id="KAK0516569.1"/>
    </source>
</evidence>
<dbReference type="PANTHER" id="PTHR24198:SF165">
    <property type="entry name" value="ANKYRIN REPEAT-CONTAINING PROTEIN-RELATED"/>
    <property type="match status" value="1"/>
</dbReference>
<dbReference type="Pfam" id="PF12796">
    <property type="entry name" value="Ank_2"/>
    <property type="match status" value="5"/>
</dbReference>
<dbReference type="SUPFAM" id="SSF48403">
    <property type="entry name" value="Ankyrin repeat"/>
    <property type="match status" value="2"/>
</dbReference>
<feature type="repeat" description="ANK" evidence="3">
    <location>
        <begin position="1138"/>
        <end position="1170"/>
    </location>
</feature>
<dbReference type="InterPro" id="IPR002110">
    <property type="entry name" value="Ankyrin_rpt"/>
</dbReference>
<evidence type="ECO:0000256" key="4">
    <source>
        <dbReference type="SAM" id="MobiDB-lite"/>
    </source>
</evidence>
<keyword evidence="1" id="KW-0677">Repeat</keyword>
<dbReference type="Pfam" id="PF24883">
    <property type="entry name" value="NPHP3_N"/>
    <property type="match status" value="2"/>
</dbReference>
<dbReference type="InterPro" id="IPR036770">
    <property type="entry name" value="Ankyrin_rpt-contain_sf"/>
</dbReference>
<feature type="region of interest" description="Disordered" evidence="4">
    <location>
        <begin position="548"/>
        <end position="582"/>
    </location>
</feature>
<name>A0AA39V7K3_9LECA</name>
<evidence type="ECO:0000313" key="7">
    <source>
        <dbReference type="Proteomes" id="UP001166286"/>
    </source>
</evidence>
<dbReference type="Gene3D" id="1.25.40.20">
    <property type="entry name" value="Ankyrin repeat-containing domain"/>
    <property type="match status" value="5"/>
</dbReference>
<dbReference type="Gene3D" id="3.40.50.300">
    <property type="entry name" value="P-loop containing nucleotide triphosphate hydrolases"/>
    <property type="match status" value="1"/>
</dbReference>
<dbReference type="InterPro" id="IPR027417">
    <property type="entry name" value="P-loop_NTPase"/>
</dbReference>
<sequence length="1805" mass="200923">MKKQITISLWDLPPEASPSDVERFVKKKVSDADPDVKPILHDPQFGKGYTTVTLIGRTRRACISAYNKLAADNILCIEEEGQKNFPIGISKDFLGITILAGEQDHPDFDFIFVHGLSGHAYKTFNCKAPDHRHSKMWARDLLPQVLDCRETPGGYCKYNGVHKHGRYSTFGYQAKILDPDDVPVSIEDSARALLNDISLLRPKENPVHERPLFFVCHSLGGLIVCQALLLAQQSDEHELHKLNTQSGECVVKGIAFFGTPFQGSSLANFAGRLSFLLRVLPVNMSFIDHLRLKNATVEEIVDEFDALIRRMKLPLLIFHEEKKIKVLKVFKFRVTGKHSAFGKFEVRHAIRVPLYEDHRSIVKYLSRAHSFDTMVSPNILRMVQGVLGQARPLHGSGAILKTWGPPHGDSVGMTAHIASPATNFANTDRPTLFSQYARREANNEEPIFTPSMSMFLLENDVSDPFTQRFRAFEKDIQSCESFDAVDAEALDETCEWIQHRRAFQEWRDIPKNSILVLEGAAGIGKSVLAQSIIEDLVKDKSAQSLGRNAVAQARKESNKSKQQVDAADHEEEGNDTGGLAKKGDEGGLVLSFFSSRSGRGNSPLSLLGHLMNQLLQLDPRALKASFRKLGQNSSTARDFQSSWELFKDACLQSSYGIYCIIDGLDECLKHVHSQPTTEINEATVQFLRRACAVADGQVETQGSNFFKILITTRPQAEVNLATEGKNVFYRITNSDVTPGVEKLVRKEVQELAVIRGISSETAEEIIQRIIQRSGPLYLWARAFLEFIRKPDYQLGTRAGMMEGLDRFNLKNYDDVYHEALQNILPASCKALGTLMRFLYYSRSDMGPEQLSHALAIEPDDPSPSNFCGRIHGSLQCFIEQSCGALLQVIPNSATQAKTTYTVRFRHQSVPEFLARLSPEDSPDYSCSPDSIEVNHCYLARVCLRYLILWRHQEVSREEIEQSDGDQTAALIEKSHLLYYAANEWPIHCRMAGAEIQRHMALVNQFLNLPTLGQLGQDYEYMLTIRNKIHSQERSDTFRPYPAENFLAIFNLTNILECYLHPYPQSAGCQKTVRYLKKVMPVSKSGKRLKKVNRSNTIDISITDHFGNTMLHDACGYDSHETAEYLLICGADGSLQNSDGDTPFSLAIDKGHESIAQLLLEKGESYDKTLNEGELTMLHNASFYGMTNIAQHLLAHGADPNAKSFDDWTPVHVAAQKGHIATLRLLLLKGGNPAAAKSRGFTPLHLAAGSGHLDVVKMLLDFNRELDPTPLSENHTTPLLLAAGNGHVDVFDYLYEKQPTVQAATDGWLPVHAAASSGNLELIDRLKDKSNMYAETANGRLAIHIAALKGHVGAVEKYIDLGIPVDIGCRDLSAPADSSAGKPITPLSLAVVSGSKSLVGLLLHNGADIGVLNYEKQSLLHEAARAGHWDIFDLLREKLDPYAKDVNKMTPLMLAARYGHKRIIEFYLQAEDSEIVINKEDKFGFTPLLLALDGGHKEIALTLIEAGASVTHVAHEDLGSTVYHAVSLDNEQILEKLREGGASLTLPASSGCTPLHFASVCRRMNSIHFLLKNGVDVNVQNADGETPLLWASKYLETEAVRALLAADADPSLCDSRGLTPLDHAGDYQPIKDVFLEKFPLLKSKTRQEKRARFEEAVKQLLSKDICRQNDKDRREACKAMGYCFLKLDKLEEARICFDQRVEKVCDGEPFYPGYNCDTCDRGLPHGTAYICAACPDNIICSECYPKRAPGSQPRGCEMTHQYVEVGGAKWKTLANGQVSEGETLEQWLHRQRQEFGVELSAQSDQT</sequence>
<dbReference type="SUPFAM" id="SSF57850">
    <property type="entry name" value="RING/U-box"/>
    <property type="match status" value="1"/>
</dbReference>
<dbReference type="PROSITE" id="PS50088">
    <property type="entry name" value="ANK_REPEAT"/>
    <property type="match status" value="9"/>
</dbReference>
<keyword evidence="7" id="KW-1185">Reference proteome</keyword>
<keyword evidence="2 3" id="KW-0040">ANK repeat</keyword>
<reference evidence="6" key="1">
    <citation type="submission" date="2023-03" db="EMBL/GenBank/DDBJ databases">
        <title>Complete genome of Cladonia borealis.</title>
        <authorList>
            <person name="Park H."/>
        </authorList>
    </citation>
    <scope>NUCLEOTIDE SEQUENCE</scope>
    <source>
        <strain evidence="6">ANT050790</strain>
    </source>
</reference>
<organism evidence="6 7">
    <name type="scientific">Cladonia borealis</name>
    <dbReference type="NCBI Taxonomy" id="184061"/>
    <lineage>
        <taxon>Eukaryota</taxon>
        <taxon>Fungi</taxon>
        <taxon>Dikarya</taxon>
        <taxon>Ascomycota</taxon>
        <taxon>Pezizomycotina</taxon>
        <taxon>Lecanoromycetes</taxon>
        <taxon>OSLEUM clade</taxon>
        <taxon>Lecanoromycetidae</taxon>
        <taxon>Lecanorales</taxon>
        <taxon>Lecanorineae</taxon>
        <taxon>Cladoniaceae</taxon>
        <taxon>Cladonia</taxon>
    </lineage>
</organism>
<evidence type="ECO:0000256" key="1">
    <source>
        <dbReference type="ARBA" id="ARBA00022737"/>
    </source>
</evidence>
<feature type="repeat" description="ANK" evidence="3">
    <location>
        <begin position="1381"/>
        <end position="1413"/>
    </location>
</feature>
<dbReference type="PANTHER" id="PTHR24198">
    <property type="entry name" value="ANKYRIN REPEAT AND PROTEIN KINASE DOMAIN-CONTAINING PROTEIN"/>
    <property type="match status" value="1"/>
</dbReference>
<feature type="repeat" description="ANK" evidence="3">
    <location>
        <begin position="1105"/>
        <end position="1137"/>
    </location>
</feature>
<gene>
    <name evidence="6" type="ORF">JMJ35_001172</name>
</gene>
<feature type="repeat" description="ANK" evidence="3">
    <location>
        <begin position="1205"/>
        <end position="1237"/>
    </location>
</feature>